<protein>
    <recommendedName>
        <fullName evidence="8">PLAT domain-containing protein</fullName>
    </recommendedName>
</protein>
<keyword evidence="5" id="KW-0106">Calcium</keyword>
<dbReference type="GO" id="GO:0005576">
    <property type="term" value="C:extracellular region"/>
    <property type="evidence" value="ECO:0007669"/>
    <property type="project" value="UniProtKB-SubCell"/>
</dbReference>
<comment type="subcellular location">
    <subcellularLocation>
        <location evidence="1">Secreted</location>
    </subcellularLocation>
</comment>
<dbReference type="InterPro" id="IPR036392">
    <property type="entry name" value="PLAT/LH2_dom_sf"/>
</dbReference>
<evidence type="ECO:0000256" key="6">
    <source>
        <dbReference type="PROSITE-ProRule" id="PRU00152"/>
    </source>
</evidence>
<comment type="caution">
    <text evidence="6">Lacks conserved residue(s) required for the propagation of feature annotation.</text>
</comment>
<dbReference type="Pfam" id="PF00151">
    <property type="entry name" value="Lipase"/>
    <property type="match status" value="1"/>
</dbReference>
<dbReference type="Proteomes" id="UP001634394">
    <property type="component" value="Unassembled WGS sequence"/>
</dbReference>
<dbReference type="InterPro" id="IPR001024">
    <property type="entry name" value="PLAT/LH2_dom"/>
</dbReference>
<accession>A0ABD3W287</accession>
<dbReference type="AlphaFoldDB" id="A0ABD3W287"/>
<reference evidence="9 10" key="1">
    <citation type="submission" date="2024-11" db="EMBL/GenBank/DDBJ databases">
        <title>Chromosome-level genome assembly of the freshwater bivalve Anodonta woodiana.</title>
        <authorList>
            <person name="Chen X."/>
        </authorList>
    </citation>
    <scope>NUCLEOTIDE SEQUENCE [LARGE SCALE GENOMIC DNA]</scope>
    <source>
        <strain evidence="9">MN2024</strain>
        <tissue evidence="9">Gills</tissue>
    </source>
</reference>
<dbReference type="EMBL" id="JBJQND010000008">
    <property type="protein sequence ID" value="KAL3867996.1"/>
    <property type="molecule type" value="Genomic_DNA"/>
</dbReference>
<dbReference type="InterPro" id="IPR013818">
    <property type="entry name" value="Lipase"/>
</dbReference>
<dbReference type="FunFam" id="3.40.50.1820:FF:000033">
    <property type="entry name" value="Pancreatic triacylglycerol lipase"/>
    <property type="match status" value="1"/>
</dbReference>
<dbReference type="InterPro" id="IPR000734">
    <property type="entry name" value="TAG_lipase"/>
</dbReference>
<feature type="domain" description="PLAT" evidence="8">
    <location>
        <begin position="356"/>
        <end position="448"/>
    </location>
</feature>
<comment type="similarity">
    <text evidence="2 7">Belongs to the AB hydrolase superfamily. Lipase family.</text>
</comment>
<dbReference type="SUPFAM" id="SSF49723">
    <property type="entry name" value="Lipase/lipooxygenase domain (PLAT/LH2 domain)"/>
    <property type="match status" value="1"/>
</dbReference>
<proteinExistence type="inferred from homology"/>
<comment type="caution">
    <text evidence="9">The sequence shown here is derived from an EMBL/GenBank/DDBJ whole genome shotgun (WGS) entry which is preliminary data.</text>
</comment>
<keyword evidence="5" id="KW-0479">Metal-binding</keyword>
<evidence type="ECO:0000256" key="1">
    <source>
        <dbReference type="ARBA" id="ARBA00004613"/>
    </source>
</evidence>
<feature type="active site" description="Charge relay system" evidence="4">
    <location>
        <position position="207"/>
    </location>
</feature>
<dbReference type="Gene3D" id="3.40.50.1820">
    <property type="entry name" value="alpha/beta hydrolase"/>
    <property type="match status" value="1"/>
</dbReference>
<gene>
    <name evidence="9" type="ORF">ACJMK2_040836</name>
</gene>
<organism evidence="9 10">
    <name type="scientific">Sinanodonta woodiana</name>
    <name type="common">Chinese pond mussel</name>
    <name type="synonym">Anodonta woodiana</name>
    <dbReference type="NCBI Taxonomy" id="1069815"/>
    <lineage>
        <taxon>Eukaryota</taxon>
        <taxon>Metazoa</taxon>
        <taxon>Spiralia</taxon>
        <taxon>Lophotrochozoa</taxon>
        <taxon>Mollusca</taxon>
        <taxon>Bivalvia</taxon>
        <taxon>Autobranchia</taxon>
        <taxon>Heteroconchia</taxon>
        <taxon>Palaeoheterodonta</taxon>
        <taxon>Unionida</taxon>
        <taxon>Unionoidea</taxon>
        <taxon>Unionidae</taxon>
        <taxon>Unioninae</taxon>
        <taxon>Sinanodonta</taxon>
    </lineage>
</organism>
<dbReference type="InterPro" id="IPR033906">
    <property type="entry name" value="Lipase_N"/>
</dbReference>
<dbReference type="SUPFAM" id="SSF53474">
    <property type="entry name" value="alpha/beta-Hydrolases"/>
    <property type="match status" value="1"/>
</dbReference>
<name>A0ABD3W287_SINWO</name>
<evidence type="ECO:0000313" key="9">
    <source>
        <dbReference type="EMBL" id="KAL3867996.1"/>
    </source>
</evidence>
<feature type="binding site" evidence="5">
    <location>
        <position position="226"/>
    </location>
    <ligand>
        <name>Ca(2+)</name>
        <dbReference type="ChEBI" id="CHEBI:29108"/>
    </ligand>
</feature>
<sequence length="448" mass="50272">MYLIRCYIYITEYDSCVTSDIAFLASNGVLTTRNTICYGDLGCFRKNNPVFTINLFPESPDKINITFRLFTRQNEQDNTFKIFSVEDVVGIKNSHFDHCRPTKIVVHGYLSRGYDSWMLRMKNELLKAGDFNVILIYWNDGSQGTYNQATANARVVGALTAKLITVLMKHANADPADFHIIGHSIGAHIGGYVGERTPNLGRITGLDPAALIFQSADKVVRLDRTDAKFVDAIHTDGGNILMLGLGMFDPMGHADYYPNGGIFQPGCYAFHFIPRKVVCRHLRSFEYFIESINSVCPFRGYRCPSYTDFKQGSCMPCSEEGCGYMGFHADRVKLPAEATNMTYFLDTGNSEPFCRYHYQIKVSSAYMSDSGTEKGMLMVNLIGSKGELGQTYLTSDYMNIEPGKNYVFVVTSINDIGKVKNATVTWLQKKQSSGKIYIDHLDIMSTET</sequence>
<dbReference type="PROSITE" id="PS50095">
    <property type="entry name" value="PLAT"/>
    <property type="match status" value="1"/>
</dbReference>
<evidence type="ECO:0000256" key="5">
    <source>
        <dbReference type="PIRSR" id="PIRSR000865-2"/>
    </source>
</evidence>
<dbReference type="InterPro" id="IPR029058">
    <property type="entry name" value="AB_hydrolase_fold"/>
</dbReference>
<keyword evidence="10" id="KW-1185">Reference proteome</keyword>
<dbReference type="CDD" id="cd00707">
    <property type="entry name" value="Pancreat_lipase_like"/>
    <property type="match status" value="1"/>
</dbReference>
<feature type="active site" description="Charge relay system" evidence="4">
    <location>
        <position position="281"/>
    </location>
</feature>
<feature type="binding site" evidence="5">
    <location>
        <position position="223"/>
    </location>
    <ligand>
        <name>Ca(2+)</name>
        <dbReference type="ChEBI" id="CHEBI:29108"/>
    </ligand>
</feature>
<feature type="binding site" evidence="5">
    <location>
        <position position="221"/>
    </location>
    <ligand>
        <name>Ca(2+)</name>
        <dbReference type="ChEBI" id="CHEBI:29108"/>
    </ligand>
</feature>
<keyword evidence="3" id="KW-0964">Secreted</keyword>
<feature type="active site" description="Nucleophile" evidence="4">
    <location>
        <position position="184"/>
    </location>
</feature>
<dbReference type="Gene3D" id="2.60.60.20">
    <property type="entry name" value="PLAT/LH2 domain"/>
    <property type="match status" value="1"/>
</dbReference>
<dbReference type="PRINTS" id="PR00821">
    <property type="entry name" value="TAGLIPASE"/>
</dbReference>
<evidence type="ECO:0000313" key="10">
    <source>
        <dbReference type="Proteomes" id="UP001634394"/>
    </source>
</evidence>
<evidence type="ECO:0000256" key="4">
    <source>
        <dbReference type="PIRSR" id="PIRSR000865-1"/>
    </source>
</evidence>
<dbReference type="PIRSF" id="PIRSF000865">
    <property type="entry name" value="Lipoprotein_lipase_LIPH"/>
    <property type="match status" value="1"/>
</dbReference>
<evidence type="ECO:0000256" key="7">
    <source>
        <dbReference type="RuleBase" id="RU004262"/>
    </source>
</evidence>
<dbReference type="PANTHER" id="PTHR11610">
    <property type="entry name" value="LIPASE"/>
    <property type="match status" value="1"/>
</dbReference>
<evidence type="ECO:0000256" key="3">
    <source>
        <dbReference type="ARBA" id="ARBA00022525"/>
    </source>
</evidence>
<evidence type="ECO:0000256" key="2">
    <source>
        <dbReference type="ARBA" id="ARBA00010701"/>
    </source>
</evidence>
<evidence type="ECO:0000259" key="8">
    <source>
        <dbReference type="PROSITE" id="PS50095"/>
    </source>
</evidence>
<dbReference type="InterPro" id="IPR016272">
    <property type="entry name" value="Lipase_LIPH"/>
</dbReference>